<keyword evidence="1" id="KW-0472">Membrane</keyword>
<evidence type="ECO:0000313" key="2">
    <source>
        <dbReference type="EMBL" id="MDH0364871.1"/>
    </source>
</evidence>
<name>A0AA42HV61_9BURK</name>
<dbReference type="AlphaFoldDB" id="A0AA42HV61"/>
<dbReference type="EMBL" id="JAODZU010000029">
    <property type="protein sequence ID" value="MDH0364871.1"/>
    <property type="molecule type" value="Genomic_DNA"/>
</dbReference>
<evidence type="ECO:0000313" key="3">
    <source>
        <dbReference type="Proteomes" id="UP001158297"/>
    </source>
</evidence>
<evidence type="ECO:0000256" key="1">
    <source>
        <dbReference type="SAM" id="Phobius"/>
    </source>
</evidence>
<proteinExistence type="predicted"/>
<keyword evidence="1" id="KW-0812">Transmembrane</keyword>
<organism evidence="2 3">
    <name type="scientific">Comamonas aquatica</name>
    <dbReference type="NCBI Taxonomy" id="225991"/>
    <lineage>
        <taxon>Bacteria</taxon>
        <taxon>Pseudomonadati</taxon>
        <taxon>Pseudomonadota</taxon>
        <taxon>Betaproteobacteria</taxon>
        <taxon>Burkholderiales</taxon>
        <taxon>Comamonadaceae</taxon>
        <taxon>Comamonas</taxon>
    </lineage>
</organism>
<gene>
    <name evidence="2" type="ORF">N7330_17735</name>
</gene>
<protein>
    <submittedName>
        <fullName evidence="2">Uncharacterized protein</fullName>
    </submittedName>
</protein>
<dbReference type="Proteomes" id="UP001158297">
    <property type="component" value="Unassembled WGS sequence"/>
</dbReference>
<reference evidence="2" key="1">
    <citation type="submission" date="2022-09" db="EMBL/GenBank/DDBJ databases">
        <title>Intensive care unit water sources are persistently colonized with multi-drug resistant bacteria and are the site of extensive horizontal gene transfer of antibiotic resistance genes.</title>
        <authorList>
            <person name="Diorio-Toth L."/>
        </authorList>
    </citation>
    <scope>NUCLEOTIDE SEQUENCE</scope>
    <source>
        <strain evidence="2">GD04130</strain>
    </source>
</reference>
<keyword evidence="1" id="KW-1133">Transmembrane helix</keyword>
<feature type="transmembrane region" description="Helical" evidence="1">
    <location>
        <begin position="12"/>
        <end position="28"/>
    </location>
</feature>
<accession>A0AA42HV61</accession>
<dbReference type="RefSeq" id="WP_279823180.1">
    <property type="nucleotide sequence ID" value="NZ_JAOCET010000002.1"/>
</dbReference>
<comment type="caution">
    <text evidence="2">The sequence shown here is derived from an EMBL/GenBank/DDBJ whole genome shotgun (WGS) entry which is preliminary data.</text>
</comment>
<sequence length="132" mass="14974">MTWEIPTMKELAAVCVVAFLAYWCWVWWNARTFAARSTRVFLRAWDALEPGSGVVFYRCRHNWGAHRATFFVLARTAAGQWFETEIKVLALTKVLPQARRQLTPSEAHVWLAAIPQAAAEVQKHFGASKVAA</sequence>